<evidence type="ECO:0000313" key="10">
    <source>
        <dbReference type="Proteomes" id="UP000327236"/>
    </source>
</evidence>
<evidence type="ECO:0000256" key="3">
    <source>
        <dbReference type="ARBA" id="ARBA00022960"/>
    </source>
</evidence>
<dbReference type="EMBL" id="JBBVUL010000002">
    <property type="protein sequence ID" value="MEL0564543.1"/>
    <property type="molecule type" value="Genomic_DNA"/>
</dbReference>
<evidence type="ECO:0000256" key="6">
    <source>
        <dbReference type="SAM" id="Coils"/>
    </source>
</evidence>
<dbReference type="OrthoDB" id="9792313at2"/>
<name>A0A5N1I9M1_LACJE</name>
<evidence type="ECO:0000313" key="8">
    <source>
        <dbReference type="EMBL" id="KAA9322008.1"/>
    </source>
</evidence>
<organism evidence="8 10">
    <name type="scientific">Lactobacillus jensenii</name>
    <dbReference type="NCBI Taxonomy" id="109790"/>
    <lineage>
        <taxon>Bacteria</taxon>
        <taxon>Bacillati</taxon>
        <taxon>Bacillota</taxon>
        <taxon>Bacilli</taxon>
        <taxon>Lactobacillales</taxon>
        <taxon>Lactobacillaceae</taxon>
        <taxon>Lactobacillus</taxon>
    </lineage>
</organism>
<dbReference type="AlphaFoldDB" id="A0A5N1I9M1"/>
<sequence length="285" mass="30576">MKKFLQNRKIFVSFLTTLLVVIILGITVSLRSKRNSPLFFQKMGNDIISVASRIVNWPVSLASGGISNINSIINMQKENDHLKSQVSNLAQTKARNSSLEAENKQLKSALNLKKTLTTYTIVNASVISRSADTWSDILVIDKGSSSGIKKNQAVMSGGGVIGRILEVNSATSKVELITTTDKSANRFSVEADSANGKKVHGIITVNSDDTNSLYFTQVVDSKKLKKGAKVYTSGLGGRSPKGLLIGTVAKTTRDSFGLSDLIEIKPAGSIGDASVVSVIERKVSE</sequence>
<dbReference type="GO" id="GO:0008360">
    <property type="term" value="P:regulation of cell shape"/>
    <property type="evidence" value="ECO:0007669"/>
    <property type="project" value="UniProtKB-KW"/>
</dbReference>
<protein>
    <recommendedName>
        <fullName evidence="2 5">Cell shape-determining protein MreC</fullName>
    </recommendedName>
    <alternativeName>
        <fullName evidence="4 5">Cell shape protein MreC</fullName>
    </alternativeName>
</protein>
<evidence type="ECO:0000313" key="9">
    <source>
        <dbReference type="EMBL" id="MEL0564543.1"/>
    </source>
</evidence>
<feature type="domain" description="Rod shape-determining protein MreC beta-barrel core" evidence="7">
    <location>
        <begin position="126"/>
        <end position="280"/>
    </location>
</feature>
<evidence type="ECO:0000256" key="4">
    <source>
        <dbReference type="ARBA" id="ARBA00032089"/>
    </source>
</evidence>
<evidence type="ECO:0000256" key="1">
    <source>
        <dbReference type="ARBA" id="ARBA00009369"/>
    </source>
</evidence>
<dbReference type="InterPro" id="IPR042177">
    <property type="entry name" value="Cell/Rod_1"/>
</dbReference>
<dbReference type="InterPro" id="IPR042175">
    <property type="entry name" value="Cell/Rod_MreC_2"/>
</dbReference>
<dbReference type="Gene3D" id="2.40.10.340">
    <property type="entry name" value="Rod shape-determining protein MreC, domain 1"/>
    <property type="match status" value="1"/>
</dbReference>
<proteinExistence type="inferred from homology"/>
<dbReference type="PANTHER" id="PTHR34138:SF1">
    <property type="entry name" value="CELL SHAPE-DETERMINING PROTEIN MREC"/>
    <property type="match status" value="1"/>
</dbReference>
<dbReference type="Gene3D" id="1.20.5.490">
    <property type="entry name" value="Single helix bin"/>
    <property type="match status" value="1"/>
</dbReference>
<dbReference type="Gene3D" id="2.40.10.350">
    <property type="entry name" value="Rod shape-determining protein MreC, domain 2"/>
    <property type="match status" value="1"/>
</dbReference>
<evidence type="ECO:0000259" key="7">
    <source>
        <dbReference type="Pfam" id="PF04085"/>
    </source>
</evidence>
<dbReference type="InterPro" id="IPR055342">
    <property type="entry name" value="MreC_beta-barrel_core"/>
</dbReference>
<dbReference type="GO" id="GO:0005886">
    <property type="term" value="C:plasma membrane"/>
    <property type="evidence" value="ECO:0007669"/>
    <property type="project" value="TreeGrafter"/>
</dbReference>
<feature type="coiled-coil region" evidence="6">
    <location>
        <begin position="72"/>
        <end position="109"/>
    </location>
</feature>
<evidence type="ECO:0000256" key="2">
    <source>
        <dbReference type="ARBA" id="ARBA00013855"/>
    </source>
</evidence>
<keyword evidence="6" id="KW-0175">Coiled coil</keyword>
<evidence type="ECO:0000256" key="5">
    <source>
        <dbReference type="PIRNR" id="PIRNR038471"/>
    </source>
</evidence>
<dbReference type="Proteomes" id="UP000327236">
    <property type="component" value="Unassembled WGS sequence"/>
</dbReference>
<reference evidence="9 11" key="2">
    <citation type="submission" date="2024-04" db="EMBL/GenBank/DDBJ databases">
        <title>Three lactobacilli isolated from voided urine samples from females with type 2 diabetes.</title>
        <authorList>
            <person name="Kula A."/>
            <person name="Stegman N."/>
            <person name="Putonti C."/>
        </authorList>
    </citation>
    <scope>NUCLEOTIDE SEQUENCE [LARGE SCALE GENOMIC DNA]</scope>
    <source>
        <strain evidence="9 11">1855</strain>
    </source>
</reference>
<dbReference type="RefSeq" id="WP_006584517.1">
    <property type="nucleotide sequence ID" value="NZ_CATOUV010000001.1"/>
</dbReference>
<dbReference type="InterPro" id="IPR007221">
    <property type="entry name" value="MreC"/>
</dbReference>
<dbReference type="PIRSF" id="PIRSF038471">
    <property type="entry name" value="MreC"/>
    <property type="match status" value="1"/>
</dbReference>
<keyword evidence="11" id="KW-1185">Reference proteome</keyword>
<dbReference type="EMBL" id="VYWW01000023">
    <property type="protein sequence ID" value="KAA9322008.1"/>
    <property type="molecule type" value="Genomic_DNA"/>
</dbReference>
<evidence type="ECO:0000313" key="11">
    <source>
        <dbReference type="Proteomes" id="UP001385848"/>
    </source>
</evidence>
<dbReference type="Pfam" id="PF04085">
    <property type="entry name" value="MreC"/>
    <property type="match status" value="1"/>
</dbReference>
<gene>
    <name evidence="8" type="primary">mreC</name>
    <name evidence="9" type="ORF">AAC431_01205</name>
    <name evidence="8" type="ORF">F6H94_05765</name>
</gene>
<comment type="similarity">
    <text evidence="1 5">Belongs to the MreC family.</text>
</comment>
<dbReference type="PANTHER" id="PTHR34138">
    <property type="entry name" value="CELL SHAPE-DETERMINING PROTEIN MREC"/>
    <property type="match status" value="1"/>
</dbReference>
<dbReference type="NCBIfam" id="TIGR00219">
    <property type="entry name" value="mreC"/>
    <property type="match status" value="1"/>
</dbReference>
<dbReference type="GeneID" id="31743250"/>
<keyword evidence="3 5" id="KW-0133">Cell shape</keyword>
<comment type="function">
    <text evidence="5">Involved in formation and maintenance of cell shape.</text>
</comment>
<reference evidence="8 10" key="1">
    <citation type="submission" date="2019-09" db="EMBL/GenBank/DDBJ databases">
        <title>Draft genome sequence assemblies of isolates from the urinary tract.</title>
        <authorList>
            <person name="Mores C.R."/>
            <person name="Putonti C."/>
            <person name="Wolfe A.J."/>
        </authorList>
    </citation>
    <scope>NUCLEOTIDE SEQUENCE [LARGE SCALE GENOMIC DNA]</scope>
    <source>
        <strain evidence="8 10">UMB246</strain>
    </source>
</reference>
<accession>A0A5N1I9M1</accession>
<dbReference type="Proteomes" id="UP001385848">
    <property type="component" value="Unassembled WGS sequence"/>
</dbReference>
<comment type="caution">
    <text evidence="8">The sequence shown here is derived from an EMBL/GenBank/DDBJ whole genome shotgun (WGS) entry which is preliminary data.</text>
</comment>
<dbReference type="KEGG" id="lje:BUE77_05915"/>